<evidence type="ECO:0000313" key="9">
    <source>
        <dbReference type="Proteomes" id="UP000520156"/>
    </source>
</evidence>
<keyword evidence="9" id="KW-1185">Reference proteome</keyword>
<dbReference type="SUPFAM" id="SSF52540">
    <property type="entry name" value="P-loop containing nucleoside triphosphate hydrolases"/>
    <property type="match status" value="2"/>
</dbReference>
<proteinExistence type="predicted"/>
<feature type="region of interest" description="Disordered" evidence="4">
    <location>
        <begin position="674"/>
        <end position="694"/>
    </location>
</feature>
<feature type="domain" description="Helicase ATP-binding" evidence="5">
    <location>
        <begin position="104"/>
        <end position="402"/>
    </location>
</feature>
<gene>
    <name evidence="8" type="ORF">H7F49_17515</name>
</gene>
<organism evidence="8 9">
    <name type="scientific">Novosphingobium aerophilum</name>
    <dbReference type="NCBI Taxonomy" id="2839843"/>
    <lineage>
        <taxon>Bacteria</taxon>
        <taxon>Pseudomonadati</taxon>
        <taxon>Pseudomonadota</taxon>
        <taxon>Alphaproteobacteria</taxon>
        <taxon>Sphingomonadales</taxon>
        <taxon>Sphingomonadaceae</taxon>
        <taxon>Novosphingobium</taxon>
    </lineage>
</organism>
<protein>
    <submittedName>
        <fullName evidence="8">DUF1998 domain-containing protein</fullName>
    </submittedName>
</protein>
<feature type="region of interest" description="Disordered" evidence="4">
    <location>
        <begin position="1309"/>
        <end position="1335"/>
    </location>
</feature>
<dbReference type="SMART" id="SM00487">
    <property type="entry name" value="DEXDc"/>
    <property type="match status" value="1"/>
</dbReference>
<dbReference type="InterPro" id="IPR018973">
    <property type="entry name" value="MZB"/>
</dbReference>
<accession>A0A7X1FAL9</accession>
<dbReference type="InterPro" id="IPR011545">
    <property type="entry name" value="DEAD/DEAH_box_helicase_dom"/>
</dbReference>
<feature type="compositionally biased region" description="Basic and acidic residues" evidence="4">
    <location>
        <begin position="683"/>
        <end position="694"/>
    </location>
</feature>
<dbReference type="GO" id="GO:0016787">
    <property type="term" value="F:hydrolase activity"/>
    <property type="evidence" value="ECO:0007669"/>
    <property type="project" value="UniProtKB-KW"/>
</dbReference>
<feature type="domain" description="Helicase ATP-binding" evidence="6">
    <location>
        <begin position="82"/>
        <end position="390"/>
    </location>
</feature>
<dbReference type="InterPro" id="IPR001650">
    <property type="entry name" value="Helicase_C-like"/>
</dbReference>
<dbReference type="Gene3D" id="3.40.50.300">
    <property type="entry name" value="P-loop containing nucleotide triphosphate hydrolases"/>
    <property type="match status" value="3"/>
</dbReference>
<evidence type="ECO:0000259" key="6">
    <source>
        <dbReference type="PROSITE" id="PS51193"/>
    </source>
</evidence>
<dbReference type="EMBL" id="JACLAU010000050">
    <property type="protein sequence ID" value="MBC2653486.1"/>
    <property type="molecule type" value="Genomic_DNA"/>
</dbReference>
<dbReference type="InterPro" id="IPR014013">
    <property type="entry name" value="Helic_SF1/SF2_ATP-bd_DinG/Rad3"/>
</dbReference>
<dbReference type="PROSITE" id="PS51193">
    <property type="entry name" value="HELICASE_ATP_BIND_2"/>
    <property type="match status" value="1"/>
</dbReference>
<evidence type="ECO:0000256" key="1">
    <source>
        <dbReference type="ARBA" id="ARBA00022741"/>
    </source>
</evidence>
<dbReference type="GO" id="GO:0003676">
    <property type="term" value="F:nucleic acid binding"/>
    <property type="evidence" value="ECO:0007669"/>
    <property type="project" value="InterPro"/>
</dbReference>
<dbReference type="RefSeq" id="WP_185684860.1">
    <property type="nucleotide sequence ID" value="NZ_JACLAU010000050.1"/>
</dbReference>
<evidence type="ECO:0000313" key="8">
    <source>
        <dbReference type="EMBL" id="MBC2653486.1"/>
    </source>
</evidence>
<dbReference type="Pfam" id="PF09369">
    <property type="entry name" value="MZB"/>
    <property type="match status" value="1"/>
</dbReference>
<dbReference type="InterPro" id="IPR027417">
    <property type="entry name" value="P-loop_NTPase"/>
</dbReference>
<dbReference type="PANTHER" id="PTHR47957">
    <property type="entry name" value="ATP-DEPENDENT HELICASE HRQ1"/>
    <property type="match status" value="1"/>
</dbReference>
<keyword evidence="1" id="KW-0547">Nucleotide-binding</keyword>
<evidence type="ECO:0000259" key="7">
    <source>
        <dbReference type="PROSITE" id="PS51194"/>
    </source>
</evidence>
<dbReference type="GO" id="GO:0006289">
    <property type="term" value="P:nucleotide-excision repair"/>
    <property type="evidence" value="ECO:0007669"/>
    <property type="project" value="TreeGrafter"/>
</dbReference>
<dbReference type="PANTHER" id="PTHR47957:SF3">
    <property type="entry name" value="ATP-DEPENDENT HELICASE HRQ1"/>
    <property type="match status" value="1"/>
</dbReference>
<evidence type="ECO:0000256" key="3">
    <source>
        <dbReference type="ARBA" id="ARBA00022840"/>
    </source>
</evidence>
<dbReference type="Pfam" id="PF00270">
    <property type="entry name" value="DEAD"/>
    <property type="match status" value="1"/>
</dbReference>
<dbReference type="SMART" id="SM00490">
    <property type="entry name" value="HELICc"/>
    <property type="match status" value="1"/>
</dbReference>
<dbReference type="PROSITE" id="PS51192">
    <property type="entry name" value="HELICASE_ATP_BIND_1"/>
    <property type="match status" value="1"/>
</dbReference>
<dbReference type="Pfam" id="PF00271">
    <property type="entry name" value="Helicase_C"/>
    <property type="match status" value="1"/>
</dbReference>
<evidence type="ECO:0000259" key="5">
    <source>
        <dbReference type="PROSITE" id="PS51192"/>
    </source>
</evidence>
<name>A0A7X1FAL9_9SPHN</name>
<reference evidence="8 9" key="1">
    <citation type="submission" date="2020-08" db="EMBL/GenBank/DDBJ databases">
        <title>The genome sequence of Novosphingobium flavum 4Y4.</title>
        <authorList>
            <person name="Liu Y."/>
        </authorList>
    </citation>
    <scope>NUCLEOTIDE SEQUENCE [LARGE SCALE GENOMIC DNA]</scope>
    <source>
        <strain evidence="8 9">4Y4</strain>
    </source>
</reference>
<dbReference type="InterPro" id="IPR014001">
    <property type="entry name" value="Helicase_ATP-bd"/>
</dbReference>
<sequence length="1850" mass="204809">MARTIQETIDRLHSSLKEYIEATYHIGDPALIEQRRTLLERTGVTHQEPFLETTPRYQVGAKFRDMPGLPPSARSIYEMLSSARKHRPRLLFDPPYRHQADAVDNALVEGRNLVIMTGTGSGKTESFLLPILGKFAREAAERRASFAQPAMRALLLYPMNALVNDQLGRLRAIFGDPDLVTQFVKWAGRPPRFARYTSRTPYAGVRTGKKDGRKLTSFEAFYVEIERQASGPVSDEQKAAARLRDQLQERGKWPAKPDLDKWFGAKGSRWVDPKTGDFLRAVTLEEDSELITRHEVQASCPDLMVTNYSMLEYMMMRPIERTIFDATREWLAANPAEKFTVVLDEAHLYRGAAGAEVGLLLRRLRDRLEISTDRFQVICATASFDSKEYATEFGAQLSGVPAESFVAVTGDLDLRPHAAPGTKAEAEVLADLDLELFYSPREEDRAASVAGFLKHRGVAPAAGIERDLFEALKTFPPLGLIVNETMGSAQPVAELGERIFPDTPEIADSAVTALLAIGSVAREQPDASGPLPCRVHNFYRGLPGLWVCMDPDCSELAEEDRNGICGRMYGQPHEVCSCGSRVLEFFTCRSCGSAHARAYSDDLDSPDALWSEPGRRLRMPGMETVPLLELDLLLETPKKMELAELAEYDLDTGRLSTGERTRTVYIRKNRLAPTVDEDDDDEGGKSDDNADHRGRFVPCAVCNETASGRTTIQDHQTKGDQPFQALVSRQLAVQPPGKQGASAFAPLRGRKVLVFSDSRQVAARLAPNLQMYSVRDALRSLIIWGFGRLSKSTVIQPLLSLDELYLSVLLASKVLGVRLRPELKSGENFSTAEHAVEMAVQQNAETDDARLAMLWMETRTEVPPAALLDDIVKTVQDRYLGLEALALASIRERANKTKDLHALPNIPGVAESDDDKVALARTWLRCWRPVGFWLNAMPSTWYKRPRGRGTSVNSRKGTFKAMDTVLKDSAARKAFKVWTKALLEIFTQDQGGGARRLMGQYLSLELEGAWRRCTDCKSVHRPVRTIPHCLDCGSTAVVELNPMEDSVFVARKGYYRSPVLGTLGTPREVPMALIAAEHTAQLNAPQSDDVFSKAEENELLFQDVELDWGVSAGQNTAIDVLSSTTTMEVGIDIGALSGVALRNMPPGRANYQQRAGRAGRRGNAVATVVAFGSADSHDEHYFSEPKEMISGKVIDPRLTLDNPDIVKRHIRAFLLQAYHQVRLPAFDPNSSPDLFSVLGSVEDFKSTGAVLNAGDFKAWLEANEGELRERVASWIPEELAGEMREAVLDEMVEDCASEVDKAIANDAVEGERLEKADDDPDDDGCEVQDEVGEEAPPEKALTGTLLDRLLYKGVLPRYAFPTDVATFNVFDRERSTEFRPIMKFAPSQGLPVALSQYAPGKQVWISGKCYTSAAIYSPMSEDRFAAWQNRRLYRECSECGFAETVKIDVGLDHNHVADCHACESPGTFGPARYWLRPPGFAHPIGLEEVTSPDDMPETSYATRAKLEMPTPAPEEKWIQVNDRLRVMPIRQHLLVSNTGPKQEGYNYCTLCGLIESSAEGTASIFNPHLKPFPHKDPTCPGNRTSRHIVLGTDFITDIALFSIRVDAPLKLKPGYFPTDVALRTVSEALAKAACAILEVEPGELMAEYRPALTQAGKVGLEAEIFLYDTLPGGAGFSRQLADRGAELFQRALTIMKTCRENCDSSCYRCLRSFKNKFEHGLLDRHVGAELVEFLLTDSMQPFSVDRVEASTKVLMLDLERNSEGGVTYERGAILSVPGMGDVVVPILATRSDGSQAVIALAGPLTDEHPSDPRIAEMREKWDGEVIPINELLVRGNLPTATRIVEQRVLI</sequence>
<dbReference type="GO" id="GO:0036297">
    <property type="term" value="P:interstrand cross-link repair"/>
    <property type="evidence" value="ECO:0007669"/>
    <property type="project" value="TreeGrafter"/>
</dbReference>
<keyword evidence="2" id="KW-0378">Hydrolase</keyword>
<comment type="caution">
    <text evidence="8">The sequence shown here is derived from an EMBL/GenBank/DDBJ whole genome shotgun (WGS) entry which is preliminary data.</text>
</comment>
<dbReference type="Proteomes" id="UP000520156">
    <property type="component" value="Unassembled WGS sequence"/>
</dbReference>
<keyword evidence="3" id="KW-0067">ATP-binding</keyword>
<dbReference type="GO" id="GO:0043138">
    <property type="term" value="F:3'-5' DNA helicase activity"/>
    <property type="evidence" value="ECO:0007669"/>
    <property type="project" value="TreeGrafter"/>
</dbReference>
<evidence type="ECO:0000256" key="4">
    <source>
        <dbReference type="SAM" id="MobiDB-lite"/>
    </source>
</evidence>
<feature type="compositionally biased region" description="Acidic residues" evidence="4">
    <location>
        <begin position="1316"/>
        <end position="1335"/>
    </location>
</feature>
<feature type="domain" description="Helicase C-terminal" evidence="7">
    <location>
        <begin position="996"/>
        <end position="1204"/>
    </location>
</feature>
<evidence type="ECO:0000256" key="2">
    <source>
        <dbReference type="ARBA" id="ARBA00022801"/>
    </source>
</evidence>
<dbReference type="PROSITE" id="PS51194">
    <property type="entry name" value="HELICASE_CTER"/>
    <property type="match status" value="1"/>
</dbReference>
<dbReference type="GO" id="GO:0005524">
    <property type="term" value="F:ATP binding"/>
    <property type="evidence" value="ECO:0007669"/>
    <property type="project" value="UniProtKB-KW"/>
</dbReference>